<name>A0A0K0DLS3_ANGCA</name>
<dbReference type="InterPro" id="IPR002913">
    <property type="entry name" value="START_lipid-bd_dom"/>
</dbReference>
<protein>
    <submittedName>
        <fullName evidence="3">START domain-containing protein</fullName>
    </submittedName>
</protein>
<reference evidence="3" key="2">
    <citation type="submission" date="2017-02" db="UniProtKB">
        <authorList>
            <consortium name="WormBaseParasite"/>
        </authorList>
    </citation>
    <scope>IDENTIFICATION</scope>
</reference>
<dbReference type="STRING" id="6313.A0A0K0DLS3"/>
<dbReference type="PANTHER" id="PTHR19308">
    <property type="entry name" value="PHOSPHATIDYLCHOLINE TRANSFER PROTEIN"/>
    <property type="match status" value="1"/>
</dbReference>
<dbReference type="CDD" id="cd00177">
    <property type="entry name" value="START"/>
    <property type="match status" value="1"/>
</dbReference>
<dbReference type="GO" id="GO:0008289">
    <property type="term" value="F:lipid binding"/>
    <property type="evidence" value="ECO:0007669"/>
    <property type="project" value="InterPro"/>
</dbReference>
<dbReference type="GO" id="GO:0005737">
    <property type="term" value="C:cytoplasm"/>
    <property type="evidence" value="ECO:0007669"/>
    <property type="project" value="UniProtKB-ARBA"/>
</dbReference>
<dbReference type="WBParaSite" id="ACAC_0001257401-mRNA-1">
    <property type="protein sequence ID" value="ACAC_0001257401-mRNA-1"/>
    <property type="gene ID" value="ACAC_0001257401"/>
</dbReference>
<accession>A0A0K0DLS3</accession>
<keyword evidence="2" id="KW-1185">Reference proteome</keyword>
<proteinExistence type="predicted"/>
<dbReference type="InterPro" id="IPR051213">
    <property type="entry name" value="START_lipid_transfer"/>
</dbReference>
<evidence type="ECO:0000313" key="2">
    <source>
        <dbReference type="Proteomes" id="UP000035642"/>
    </source>
</evidence>
<feature type="domain" description="START" evidence="1">
    <location>
        <begin position="41"/>
        <end position="165"/>
    </location>
</feature>
<dbReference type="InterPro" id="IPR023393">
    <property type="entry name" value="START-like_dom_sf"/>
</dbReference>
<evidence type="ECO:0000259" key="1">
    <source>
        <dbReference type="Pfam" id="PF01852"/>
    </source>
</evidence>
<sequence>MTSFSDIIAVGDNVMADLLKFFPLFQNTNTAVVKALLTPWLPYRLQWDDLMQKCDLIKEFDNGYRLMHHVTKKKFPLSARDSYEGDRIFMAARSIQTAGPTPTSDVVRTYQHLGGYRICSTGENSVDFTMYFQCDLNVKVPSFVQKLIDRAKPKFMCDKVKALRKALTTFKVDPAHIEKM</sequence>
<dbReference type="Gene3D" id="3.30.530.20">
    <property type="match status" value="1"/>
</dbReference>
<evidence type="ECO:0000313" key="3">
    <source>
        <dbReference type="WBParaSite" id="ACAC_0001257401-mRNA-1"/>
    </source>
</evidence>
<reference evidence="2" key="1">
    <citation type="submission" date="2012-09" db="EMBL/GenBank/DDBJ databases">
        <authorList>
            <person name="Martin A.A."/>
        </authorList>
    </citation>
    <scope>NUCLEOTIDE SEQUENCE</scope>
</reference>
<dbReference type="AlphaFoldDB" id="A0A0K0DLS3"/>
<dbReference type="PANTHER" id="PTHR19308:SF14">
    <property type="entry name" value="START DOMAIN-CONTAINING PROTEIN"/>
    <property type="match status" value="1"/>
</dbReference>
<dbReference type="SUPFAM" id="SSF55961">
    <property type="entry name" value="Bet v1-like"/>
    <property type="match status" value="1"/>
</dbReference>
<dbReference type="Pfam" id="PF01852">
    <property type="entry name" value="START"/>
    <property type="match status" value="1"/>
</dbReference>
<dbReference type="Proteomes" id="UP000035642">
    <property type="component" value="Unassembled WGS sequence"/>
</dbReference>
<organism evidence="2 3">
    <name type="scientific">Angiostrongylus cantonensis</name>
    <name type="common">Rat lungworm</name>
    <dbReference type="NCBI Taxonomy" id="6313"/>
    <lineage>
        <taxon>Eukaryota</taxon>
        <taxon>Metazoa</taxon>
        <taxon>Ecdysozoa</taxon>
        <taxon>Nematoda</taxon>
        <taxon>Chromadorea</taxon>
        <taxon>Rhabditida</taxon>
        <taxon>Rhabditina</taxon>
        <taxon>Rhabditomorpha</taxon>
        <taxon>Strongyloidea</taxon>
        <taxon>Metastrongylidae</taxon>
        <taxon>Angiostrongylus</taxon>
    </lineage>
</organism>